<gene>
    <name evidence="1" type="ORF">H074_31497</name>
</gene>
<dbReference type="OrthoDB" id="793003at2"/>
<dbReference type="InterPro" id="IPR009097">
    <property type="entry name" value="Cyclic_Pdiesterase"/>
</dbReference>
<dbReference type="EMBL" id="AOHO01000074">
    <property type="protein sequence ID" value="EME52938.1"/>
    <property type="molecule type" value="Genomic_DNA"/>
</dbReference>
<dbReference type="PATRIC" id="fig|1284240.4.peg.6418"/>
<evidence type="ECO:0000313" key="1">
    <source>
        <dbReference type="EMBL" id="EME52938.1"/>
    </source>
</evidence>
<name>M2YW46_9PSEU</name>
<dbReference type="RefSeq" id="WP_007034100.1">
    <property type="nucleotide sequence ID" value="NZ_AOHO01000074.1"/>
</dbReference>
<evidence type="ECO:0000313" key="2">
    <source>
        <dbReference type="Proteomes" id="UP000054226"/>
    </source>
</evidence>
<accession>M2YW46</accession>
<sequence>MTASPLVITLTVDEEAQEAWDVLRRTWFPRHRLKIGAHVTLFHALPGEHLDRVLDDCLRIASRTPRFELSVPGVRSLGRGVALVLSSPELLAMHGELRQLWREWLSPQDAQPLKPHVTIQNKVDHRTAAATLETLRSDFGPSTAMATGLAVWRYLGGPWEALARCSFDRRDS</sequence>
<organism evidence="1 2">
    <name type="scientific">Amycolatopsis decaplanina DSM 44594</name>
    <dbReference type="NCBI Taxonomy" id="1284240"/>
    <lineage>
        <taxon>Bacteria</taxon>
        <taxon>Bacillati</taxon>
        <taxon>Actinomycetota</taxon>
        <taxon>Actinomycetes</taxon>
        <taxon>Pseudonocardiales</taxon>
        <taxon>Pseudonocardiaceae</taxon>
        <taxon>Amycolatopsis</taxon>
    </lineage>
</organism>
<dbReference type="SUPFAM" id="SSF55144">
    <property type="entry name" value="LigT-like"/>
    <property type="match status" value="1"/>
</dbReference>
<protein>
    <recommendedName>
        <fullName evidence="3">Phosphoesterase HXTX</fullName>
    </recommendedName>
</protein>
<dbReference type="Gene3D" id="3.90.1140.10">
    <property type="entry name" value="Cyclic phosphodiesterase"/>
    <property type="match status" value="1"/>
</dbReference>
<dbReference type="Pfam" id="PF13563">
    <property type="entry name" value="2_5_RNA_ligase2"/>
    <property type="match status" value="1"/>
</dbReference>
<reference evidence="1 2" key="1">
    <citation type="journal article" date="2013" name="Genome Announc.">
        <title>Draft Genome Sequence of Amycolatopsis decaplanina Strain DSM 44594T.</title>
        <authorList>
            <person name="Kaur N."/>
            <person name="Kumar S."/>
            <person name="Bala M."/>
            <person name="Raghava G.P."/>
            <person name="Mayilraj S."/>
        </authorList>
    </citation>
    <scope>NUCLEOTIDE SEQUENCE [LARGE SCALE GENOMIC DNA]</scope>
    <source>
        <strain evidence="1 2">DSM 44594</strain>
    </source>
</reference>
<keyword evidence="2" id="KW-1185">Reference proteome</keyword>
<proteinExistence type="predicted"/>
<dbReference type="AlphaFoldDB" id="M2YW46"/>
<comment type="caution">
    <text evidence="1">The sequence shown here is derived from an EMBL/GenBank/DDBJ whole genome shotgun (WGS) entry which is preliminary data.</text>
</comment>
<evidence type="ECO:0008006" key="3">
    <source>
        <dbReference type="Google" id="ProtNLM"/>
    </source>
</evidence>
<dbReference type="Proteomes" id="UP000054226">
    <property type="component" value="Unassembled WGS sequence"/>
</dbReference>